<keyword evidence="3" id="KW-1185">Reference proteome</keyword>
<comment type="caution">
    <text evidence="2">The sequence shown here is derived from an EMBL/GenBank/DDBJ whole genome shotgun (WGS) entry which is preliminary data.</text>
</comment>
<dbReference type="Gene3D" id="2.40.260.10">
    <property type="entry name" value="Sortase"/>
    <property type="match status" value="1"/>
</dbReference>
<dbReference type="CDD" id="cd05829">
    <property type="entry name" value="Sortase_F"/>
    <property type="match status" value="1"/>
</dbReference>
<proteinExistence type="predicted"/>
<dbReference type="Proteomes" id="UP001291999">
    <property type="component" value="Unassembled WGS sequence"/>
</dbReference>
<dbReference type="InterPro" id="IPR005754">
    <property type="entry name" value="Sortase"/>
</dbReference>
<keyword evidence="1" id="KW-0378">Hydrolase</keyword>
<dbReference type="EMBL" id="JAXQPW010000007">
    <property type="protein sequence ID" value="MDZ5663796.1"/>
    <property type="molecule type" value="Genomic_DNA"/>
</dbReference>
<evidence type="ECO:0000313" key="2">
    <source>
        <dbReference type="EMBL" id="MDZ5663796.1"/>
    </source>
</evidence>
<dbReference type="SUPFAM" id="SSF63817">
    <property type="entry name" value="Sortase"/>
    <property type="match status" value="1"/>
</dbReference>
<gene>
    <name evidence="2" type="ORF">SFC79_18615</name>
</gene>
<accession>A0ABU5KFQ6</accession>
<evidence type="ECO:0000313" key="3">
    <source>
        <dbReference type="Proteomes" id="UP001291999"/>
    </source>
</evidence>
<organism evidence="2 3">
    <name type="scientific">Nocardioides renjunii</name>
    <dbReference type="NCBI Taxonomy" id="3095075"/>
    <lineage>
        <taxon>Bacteria</taxon>
        <taxon>Bacillati</taxon>
        <taxon>Actinomycetota</taxon>
        <taxon>Actinomycetes</taxon>
        <taxon>Propionibacteriales</taxon>
        <taxon>Nocardioidaceae</taxon>
        <taxon>Nocardioides</taxon>
    </lineage>
</organism>
<reference evidence="2 3" key="1">
    <citation type="submission" date="2023-11" db="EMBL/GenBank/DDBJ databases">
        <title>Novel species in genus Nocardioides.</title>
        <authorList>
            <person name="Zhou H."/>
        </authorList>
    </citation>
    <scope>NUCLEOTIDE SEQUENCE [LARGE SCALE GENOMIC DNA]</scope>
    <source>
        <strain evidence="2 3">S-58</strain>
    </source>
</reference>
<dbReference type="Pfam" id="PF04203">
    <property type="entry name" value="Sortase"/>
    <property type="match status" value="1"/>
</dbReference>
<name>A0ABU5KFQ6_9ACTN</name>
<dbReference type="InterPro" id="IPR042001">
    <property type="entry name" value="Sortase_F"/>
</dbReference>
<evidence type="ECO:0000256" key="1">
    <source>
        <dbReference type="ARBA" id="ARBA00022801"/>
    </source>
</evidence>
<dbReference type="InterPro" id="IPR023365">
    <property type="entry name" value="Sortase_dom-sf"/>
</dbReference>
<protein>
    <submittedName>
        <fullName evidence="2">Class F sortase</fullName>
    </submittedName>
</protein>
<dbReference type="RefSeq" id="WP_322425485.1">
    <property type="nucleotide sequence ID" value="NZ_JAXQPW010000007.1"/>
</dbReference>
<sequence length="155" mass="16243">MAARAPREATLPSGRTVRISAVGTTPSGLLDVPDDVDVAGWWRGGSRLGDPFGSILVAAHVDSRTEGLGPFAELLTVGRGARVVLVSAGVRQTFEVRSRRLVPQGTLSDDSWIFDVSGPGRLTLVTCAPPYDASRGGYQHLAVVTAVPLGPPEQT</sequence>